<dbReference type="CDD" id="cd13585">
    <property type="entry name" value="PBP2_TMBP_like"/>
    <property type="match status" value="1"/>
</dbReference>
<keyword evidence="4" id="KW-0564">Palmitate</keyword>
<dbReference type="KEGG" id="lpil:LIP_2011"/>
<dbReference type="OrthoDB" id="9795467at2"/>
<keyword evidence="1" id="KW-1003">Cell membrane</keyword>
<dbReference type="InterPro" id="IPR050490">
    <property type="entry name" value="Bact_solute-bd_prot1"/>
</dbReference>
<reference evidence="9" key="1">
    <citation type="submission" date="2015-07" db="EMBL/GenBank/DDBJ databases">
        <title>Complete genome sequence and phylogenetic analysis of Limnochorda pilosa.</title>
        <authorList>
            <person name="Watanabe M."/>
            <person name="Kojima H."/>
            <person name="Fukui M."/>
        </authorList>
    </citation>
    <scope>NUCLEOTIDE SEQUENCE [LARGE SCALE GENOMIC DNA]</scope>
    <source>
        <strain evidence="9">HC45</strain>
    </source>
</reference>
<evidence type="ECO:0000256" key="5">
    <source>
        <dbReference type="ARBA" id="ARBA00023288"/>
    </source>
</evidence>
<dbReference type="RefSeq" id="WP_068137292.1">
    <property type="nucleotide sequence ID" value="NZ_AP014924.1"/>
</dbReference>
<dbReference type="Proteomes" id="UP000065807">
    <property type="component" value="Chromosome"/>
</dbReference>
<dbReference type="Gene3D" id="3.40.190.10">
    <property type="entry name" value="Periplasmic binding protein-like II"/>
    <property type="match status" value="1"/>
</dbReference>
<dbReference type="PANTHER" id="PTHR43649">
    <property type="entry name" value="ARABINOSE-BINDING PROTEIN-RELATED"/>
    <property type="match status" value="1"/>
</dbReference>
<evidence type="ECO:0000256" key="2">
    <source>
        <dbReference type="ARBA" id="ARBA00022729"/>
    </source>
</evidence>
<feature type="coiled-coil region" evidence="6">
    <location>
        <begin position="384"/>
        <end position="411"/>
    </location>
</feature>
<dbReference type="PANTHER" id="PTHR43649:SF33">
    <property type="entry name" value="POLYGALACTURONAN_RHAMNOGALACTURONAN-BINDING PROTEIN YTCQ"/>
    <property type="match status" value="1"/>
</dbReference>
<accession>A0A0K2SLG9</accession>
<feature type="signal peptide" evidence="7">
    <location>
        <begin position="1"/>
        <end position="25"/>
    </location>
</feature>
<keyword evidence="3" id="KW-0472">Membrane</keyword>
<dbReference type="STRING" id="1555112.LIP_2011"/>
<sequence>MRRYVLAATFATLLVLGAAAGTSMAQTVVQYANWQFLEAGRSDLLRGFIAEFEAANPDIRIEPIEVPYSVYTERMTNVLASGAGPDVLFTQEFTLVPWMKAGYLAELDELLDLSRYSFLPQQSYAQSDGKTYAVLYEGFPYGGLIINTKLFEQAGIDIPRTPEEFIEAAVALTKPPHQWGLAHPFDFSNPSYIMQGGMIVIKGFGGRIIDENGNPAVNSPEFIEGVKYLKRLYDSGGTPVGTDFRLQRDWFTQGLVAMVLDGSYWPLIVRAQNPELYKAIDVYNVPFPKLDSPYETNWYVINANSKNKKAAARFVEYLMSRKVQERWALLSGMGTGEAWTLDLVAERLPWFEAYARATPYGVVRIYKDYEEQTPQVRRMVADAIAEVMTEQATAEEAMNDLQEALVALKGR</sequence>
<evidence type="ECO:0000256" key="3">
    <source>
        <dbReference type="ARBA" id="ARBA00023136"/>
    </source>
</evidence>
<keyword evidence="6" id="KW-0175">Coiled coil</keyword>
<evidence type="ECO:0000256" key="6">
    <source>
        <dbReference type="SAM" id="Coils"/>
    </source>
</evidence>
<gene>
    <name evidence="8" type="ORF">LIP_2011</name>
</gene>
<organism evidence="8 9">
    <name type="scientific">Limnochorda pilosa</name>
    <dbReference type="NCBI Taxonomy" id="1555112"/>
    <lineage>
        <taxon>Bacteria</taxon>
        <taxon>Bacillati</taxon>
        <taxon>Bacillota</taxon>
        <taxon>Limnochordia</taxon>
        <taxon>Limnochordales</taxon>
        <taxon>Limnochordaceae</taxon>
        <taxon>Limnochorda</taxon>
    </lineage>
</organism>
<dbReference type="AlphaFoldDB" id="A0A0K2SLG9"/>
<keyword evidence="9" id="KW-1185">Reference proteome</keyword>
<dbReference type="Pfam" id="PF01547">
    <property type="entry name" value="SBP_bac_1"/>
    <property type="match status" value="1"/>
</dbReference>
<proteinExistence type="predicted"/>
<keyword evidence="2 7" id="KW-0732">Signal</keyword>
<keyword evidence="5" id="KW-0449">Lipoprotein</keyword>
<evidence type="ECO:0000256" key="4">
    <source>
        <dbReference type="ARBA" id="ARBA00023139"/>
    </source>
</evidence>
<evidence type="ECO:0000313" key="8">
    <source>
        <dbReference type="EMBL" id="BAS27852.1"/>
    </source>
</evidence>
<evidence type="ECO:0000313" key="9">
    <source>
        <dbReference type="Proteomes" id="UP000065807"/>
    </source>
</evidence>
<dbReference type="SUPFAM" id="SSF53850">
    <property type="entry name" value="Periplasmic binding protein-like II"/>
    <property type="match status" value="1"/>
</dbReference>
<name>A0A0K2SLG9_LIMPI</name>
<dbReference type="EMBL" id="AP014924">
    <property type="protein sequence ID" value="BAS27852.1"/>
    <property type="molecule type" value="Genomic_DNA"/>
</dbReference>
<evidence type="ECO:0000256" key="1">
    <source>
        <dbReference type="ARBA" id="ARBA00022475"/>
    </source>
</evidence>
<reference evidence="9" key="2">
    <citation type="journal article" date="2016" name="Int. J. Syst. Evol. Microbiol.">
        <title>Complete genome sequence and cell structure of Limnochorda pilosa, a Gram-negative spore-former within the phylum Firmicutes.</title>
        <authorList>
            <person name="Watanabe M."/>
            <person name="Kojima H."/>
            <person name="Fukui M."/>
        </authorList>
    </citation>
    <scope>NUCLEOTIDE SEQUENCE [LARGE SCALE GENOMIC DNA]</scope>
    <source>
        <strain evidence="9">HC45</strain>
    </source>
</reference>
<dbReference type="InterPro" id="IPR006059">
    <property type="entry name" value="SBP"/>
</dbReference>
<evidence type="ECO:0000256" key="7">
    <source>
        <dbReference type="SAM" id="SignalP"/>
    </source>
</evidence>
<protein>
    <submittedName>
        <fullName evidence="8">Sugar ABC transporter</fullName>
    </submittedName>
</protein>
<feature type="chain" id="PRO_5005487088" evidence="7">
    <location>
        <begin position="26"/>
        <end position="411"/>
    </location>
</feature>